<evidence type="ECO:0000256" key="12">
    <source>
        <dbReference type="RuleBase" id="RU365062"/>
    </source>
</evidence>
<dbReference type="InParanoid" id="A0A448YI97"/>
<protein>
    <recommendedName>
        <fullName evidence="12">Tafazzin family protein</fullName>
    </recommendedName>
</protein>
<evidence type="ECO:0000256" key="10">
    <source>
        <dbReference type="ARBA" id="ARBA00024323"/>
    </source>
</evidence>
<evidence type="ECO:0000313" key="14">
    <source>
        <dbReference type="EMBL" id="VEU20675.1"/>
    </source>
</evidence>
<organism evidence="14 15">
    <name type="scientific">Brettanomyces naardenensis</name>
    <name type="common">Yeast</name>
    <dbReference type="NCBI Taxonomy" id="13370"/>
    <lineage>
        <taxon>Eukaryota</taxon>
        <taxon>Fungi</taxon>
        <taxon>Dikarya</taxon>
        <taxon>Ascomycota</taxon>
        <taxon>Saccharomycotina</taxon>
        <taxon>Pichiomycetes</taxon>
        <taxon>Pichiales</taxon>
        <taxon>Pichiaceae</taxon>
        <taxon>Brettanomyces</taxon>
    </lineage>
</organism>
<evidence type="ECO:0000256" key="7">
    <source>
        <dbReference type="ARBA" id="ARBA00023128"/>
    </source>
</evidence>
<dbReference type="PANTHER" id="PTHR12497:SF0">
    <property type="entry name" value="TAFAZZIN"/>
    <property type="match status" value="1"/>
</dbReference>
<dbReference type="OrthoDB" id="193467at2759"/>
<dbReference type="GO" id="GO:0005743">
    <property type="term" value="C:mitochondrial inner membrane"/>
    <property type="evidence" value="ECO:0007669"/>
    <property type="project" value="UniProtKB-SubCell"/>
</dbReference>
<evidence type="ECO:0000313" key="15">
    <source>
        <dbReference type="Proteomes" id="UP000290900"/>
    </source>
</evidence>
<evidence type="ECO:0000256" key="2">
    <source>
        <dbReference type="ARBA" id="ARBA00010524"/>
    </source>
</evidence>
<dbReference type="InterPro" id="IPR000872">
    <property type="entry name" value="Tafazzin"/>
</dbReference>
<dbReference type="GO" id="GO:0047184">
    <property type="term" value="F:1-acylglycerophosphocholine O-acyltransferase activity"/>
    <property type="evidence" value="ECO:0007669"/>
    <property type="project" value="TreeGrafter"/>
</dbReference>
<evidence type="ECO:0000256" key="5">
    <source>
        <dbReference type="ARBA" id="ARBA00022792"/>
    </source>
</evidence>
<dbReference type="GO" id="GO:0035965">
    <property type="term" value="P:cardiolipin acyl-chain remodeling"/>
    <property type="evidence" value="ECO:0007669"/>
    <property type="project" value="TreeGrafter"/>
</dbReference>
<keyword evidence="15" id="KW-1185">Reference proteome</keyword>
<sequence>MSFYDVLSRGDEALEQNRPRNSKIWNFFSHLTCKTVIGASKIVMGTLYDVEVKGLNNLDDAMIDARKQDRGIMTVMNHMSTCDDPFLWACFPWRNYKDLDDIRWGLAATNICFTNIITTRFFSLGKILPCDRFGRGPFQPGLDACVRLLSPDDTLDEKHIYHNDGVSLSSLIPKGIPDSRNFLSSQYSPPVLRKKTSLVHVFPEGFVCQLQSPFNNSMRFFRWGTARMILEPTVAPVIVPIFSDGFEKIKPEKLEDTMFDFFTFYNRGSKVTVNIGKPLDSQVIESFRDEWKRLCDKYHDVGDFSRMTDELKFGEEARKLRSKVSAYLREQVARLRIENGFSEEDPRFSNIQWWSKYTASKGESDKEVKFMGLNWAVRDYQKNVVLYDDRGREVK</sequence>
<keyword evidence="7" id="KW-0496">Mitochondrion</keyword>
<keyword evidence="5" id="KW-0999">Mitochondrion inner membrane</keyword>
<reference evidence="14 15" key="1">
    <citation type="submission" date="2018-12" db="EMBL/GenBank/DDBJ databases">
        <authorList>
            <person name="Tiukova I."/>
            <person name="Dainat J."/>
        </authorList>
    </citation>
    <scope>NUCLEOTIDE SEQUENCE [LARGE SCALE GENOMIC DNA]</scope>
</reference>
<comment type="catalytic activity">
    <reaction evidence="11">
        <text>1'-[1,2-diacyl-sn-glycero-3-phospho],3'-[1-acyl-sn-glycero-3-phospho]-glycerol + a 1,2-diacyl-sn-glycero-3-phosphocholine = a cardiolipin + a 1-acyl-sn-glycero-3-phosphocholine</text>
        <dbReference type="Rhea" id="RHEA:33731"/>
        <dbReference type="ChEBI" id="CHEBI:57643"/>
        <dbReference type="ChEBI" id="CHEBI:58168"/>
        <dbReference type="ChEBI" id="CHEBI:62237"/>
        <dbReference type="ChEBI" id="CHEBI:64743"/>
    </reaction>
    <physiologicalReaction direction="left-to-right" evidence="11">
        <dbReference type="Rhea" id="RHEA:33732"/>
    </physiologicalReaction>
    <physiologicalReaction direction="right-to-left" evidence="11">
        <dbReference type="Rhea" id="RHEA:33733"/>
    </physiologicalReaction>
</comment>
<dbReference type="InterPro" id="IPR002123">
    <property type="entry name" value="Plipid/glycerol_acylTrfase"/>
</dbReference>
<evidence type="ECO:0000256" key="4">
    <source>
        <dbReference type="ARBA" id="ARBA00022787"/>
    </source>
</evidence>
<dbReference type="GO" id="GO:0007007">
    <property type="term" value="P:inner mitochondrial membrane organization"/>
    <property type="evidence" value="ECO:0007669"/>
    <property type="project" value="TreeGrafter"/>
</dbReference>
<feature type="domain" description="Phospholipid/glycerol acyltransferase" evidence="13">
    <location>
        <begin position="72"/>
        <end position="246"/>
    </location>
</feature>
<evidence type="ECO:0000256" key="9">
    <source>
        <dbReference type="ARBA" id="ARBA00023315"/>
    </source>
</evidence>
<evidence type="ECO:0000256" key="3">
    <source>
        <dbReference type="ARBA" id="ARBA00022679"/>
    </source>
</evidence>
<dbReference type="FunCoup" id="A0A448YI97">
    <property type="interactions" value="108"/>
</dbReference>
<keyword evidence="8" id="KW-0472">Membrane</keyword>
<dbReference type="GO" id="GO:0005741">
    <property type="term" value="C:mitochondrial outer membrane"/>
    <property type="evidence" value="ECO:0007669"/>
    <property type="project" value="UniProtKB-SubCell"/>
</dbReference>
<keyword evidence="3" id="KW-0808">Transferase</keyword>
<dbReference type="AlphaFoldDB" id="A0A448YI97"/>
<dbReference type="CDD" id="cd07989">
    <property type="entry name" value="LPLAT_AGPAT-like"/>
    <property type="match status" value="1"/>
</dbReference>
<dbReference type="EMBL" id="CAACVR010000006">
    <property type="protein sequence ID" value="VEU20675.1"/>
    <property type="molecule type" value="Genomic_DNA"/>
</dbReference>
<evidence type="ECO:0000259" key="13">
    <source>
        <dbReference type="SMART" id="SM00563"/>
    </source>
</evidence>
<dbReference type="SMART" id="SM00563">
    <property type="entry name" value="PlsC"/>
    <property type="match status" value="1"/>
</dbReference>
<dbReference type="PANTHER" id="PTHR12497">
    <property type="entry name" value="TAZ PROTEIN TAFAZZIN"/>
    <property type="match status" value="1"/>
</dbReference>
<dbReference type="PRINTS" id="PR00979">
    <property type="entry name" value="TAFAZZIN"/>
</dbReference>
<comment type="similarity">
    <text evidence="2 12">Belongs to the taffazin family.</text>
</comment>
<keyword evidence="6" id="KW-0443">Lipid metabolism</keyword>
<accession>A0A448YI97</accession>
<evidence type="ECO:0000256" key="1">
    <source>
        <dbReference type="ARBA" id="ARBA00004137"/>
    </source>
</evidence>
<keyword evidence="4" id="KW-1000">Mitochondrion outer membrane</keyword>
<evidence type="ECO:0000256" key="6">
    <source>
        <dbReference type="ARBA" id="ARBA00023098"/>
    </source>
</evidence>
<proteinExistence type="inferred from homology"/>
<comment type="subcellular location">
    <subcellularLocation>
        <location evidence="1">Mitochondrion inner membrane</location>
        <topology evidence="1">Peripheral membrane protein</topology>
        <orientation evidence="1">Intermembrane side</orientation>
    </subcellularLocation>
    <subcellularLocation>
        <location evidence="10">Mitochondrion outer membrane</location>
        <topology evidence="10">Peripheral membrane protein</topology>
        <orientation evidence="10">Intermembrane side</orientation>
    </subcellularLocation>
</comment>
<gene>
    <name evidence="14" type="ORF">BRENAR_LOCUS1410</name>
</gene>
<dbReference type="Pfam" id="PF01553">
    <property type="entry name" value="Acyltransferase"/>
    <property type="match status" value="1"/>
</dbReference>
<evidence type="ECO:0000256" key="11">
    <source>
        <dbReference type="ARBA" id="ARBA00047906"/>
    </source>
</evidence>
<evidence type="ECO:0000256" key="8">
    <source>
        <dbReference type="ARBA" id="ARBA00023136"/>
    </source>
</evidence>
<keyword evidence="9" id="KW-0012">Acyltransferase</keyword>
<name>A0A448YI97_BRENA</name>
<dbReference type="STRING" id="13370.A0A448YI97"/>
<dbReference type="Proteomes" id="UP000290900">
    <property type="component" value="Unassembled WGS sequence"/>
</dbReference>